<evidence type="ECO:0000256" key="2">
    <source>
        <dbReference type="ARBA" id="ARBA00012438"/>
    </source>
</evidence>
<keyword evidence="6 9" id="KW-0418">Kinase</keyword>
<evidence type="ECO:0000259" key="8">
    <source>
        <dbReference type="SMART" id="SM00911"/>
    </source>
</evidence>
<organism evidence="9 10">
    <name type="scientific">Devosia rhodophyticola</name>
    <dbReference type="NCBI Taxonomy" id="3026423"/>
    <lineage>
        <taxon>Bacteria</taxon>
        <taxon>Pseudomonadati</taxon>
        <taxon>Pseudomonadota</taxon>
        <taxon>Alphaproteobacteria</taxon>
        <taxon>Hyphomicrobiales</taxon>
        <taxon>Devosiaceae</taxon>
        <taxon>Devosia</taxon>
    </lineage>
</organism>
<dbReference type="Gene3D" id="3.30.450.20">
    <property type="entry name" value="PAS domain"/>
    <property type="match status" value="1"/>
</dbReference>
<dbReference type="InterPro" id="IPR011102">
    <property type="entry name" value="Sig_transdc_His_kinase_HWE"/>
</dbReference>
<dbReference type="InterPro" id="IPR035965">
    <property type="entry name" value="PAS-like_dom_sf"/>
</dbReference>
<dbReference type="EMBL" id="CP118247">
    <property type="protein sequence ID" value="WDR04997.1"/>
    <property type="molecule type" value="Genomic_DNA"/>
</dbReference>
<sequence length="333" mass="36289">MASLSANLADHLVLRTLKTGLAQVGVATLHLGIDGRYDFADNLPPQWPSKDLIGKADHDILPSSIAARFGDARELALQTRESQIVEFELPTGTGQRRFFEAQFTIDNDEQKFAGITIVLTDVTEQRARDLAVAGLMREVSHRSKNLLAIVQSVAAQTAQHTGNIDDFLNRFRGRLQSLASTQDMVTDSNWRGTLFQSLASTQIARLGIADPTVIRITGDNPLLSPNAALHIGLALHELGVNAILYGALAEEGRGQIWIDARICDPYSDSDPGALIVQWQETGGMRNLPVSAPRFGTAVVERIVPLSVGGRSQYEINSDLVSYRLVVPPDQFEA</sequence>
<evidence type="ECO:0000256" key="5">
    <source>
        <dbReference type="ARBA" id="ARBA00022741"/>
    </source>
</evidence>
<dbReference type="EC" id="2.7.13.3" evidence="2"/>
<evidence type="ECO:0000256" key="6">
    <source>
        <dbReference type="ARBA" id="ARBA00022777"/>
    </source>
</evidence>
<dbReference type="SMART" id="SM00911">
    <property type="entry name" value="HWE_HK"/>
    <property type="match status" value="1"/>
</dbReference>
<dbReference type="Proteomes" id="UP001222118">
    <property type="component" value="Chromosome"/>
</dbReference>
<name>A0ABY7YUW2_9HYPH</name>
<gene>
    <name evidence="9" type="ORF">PSQ90_11915</name>
</gene>
<evidence type="ECO:0000256" key="7">
    <source>
        <dbReference type="ARBA" id="ARBA00022840"/>
    </source>
</evidence>
<keyword evidence="10" id="KW-1185">Reference proteome</keyword>
<evidence type="ECO:0000256" key="4">
    <source>
        <dbReference type="ARBA" id="ARBA00022679"/>
    </source>
</evidence>
<dbReference type="PANTHER" id="PTHR41523">
    <property type="entry name" value="TWO-COMPONENT SYSTEM SENSOR PROTEIN"/>
    <property type="match status" value="1"/>
</dbReference>
<dbReference type="SUPFAM" id="SSF55785">
    <property type="entry name" value="PYP-like sensor domain (PAS domain)"/>
    <property type="match status" value="1"/>
</dbReference>
<dbReference type="Pfam" id="PF08448">
    <property type="entry name" value="PAS_4"/>
    <property type="match status" value="1"/>
</dbReference>
<keyword evidence="3" id="KW-0597">Phosphoprotein</keyword>
<dbReference type="Pfam" id="PF07536">
    <property type="entry name" value="HWE_HK"/>
    <property type="match status" value="1"/>
</dbReference>
<dbReference type="InterPro" id="IPR013656">
    <property type="entry name" value="PAS_4"/>
</dbReference>
<dbReference type="GO" id="GO:0016301">
    <property type="term" value="F:kinase activity"/>
    <property type="evidence" value="ECO:0007669"/>
    <property type="project" value="UniProtKB-KW"/>
</dbReference>
<evidence type="ECO:0000256" key="1">
    <source>
        <dbReference type="ARBA" id="ARBA00000085"/>
    </source>
</evidence>
<evidence type="ECO:0000313" key="10">
    <source>
        <dbReference type="Proteomes" id="UP001222118"/>
    </source>
</evidence>
<accession>A0ABY7YUW2</accession>
<proteinExistence type="predicted"/>
<keyword evidence="5" id="KW-0547">Nucleotide-binding</keyword>
<dbReference type="RefSeq" id="WP_282210516.1">
    <property type="nucleotide sequence ID" value="NZ_CP118247.1"/>
</dbReference>
<evidence type="ECO:0000256" key="3">
    <source>
        <dbReference type="ARBA" id="ARBA00022553"/>
    </source>
</evidence>
<keyword evidence="4" id="KW-0808">Transferase</keyword>
<evidence type="ECO:0000313" key="9">
    <source>
        <dbReference type="EMBL" id="WDR04997.1"/>
    </source>
</evidence>
<dbReference type="PANTHER" id="PTHR41523:SF7">
    <property type="entry name" value="HISTIDINE KINASE"/>
    <property type="match status" value="1"/>
</dbReference>
<keyword evidence="7" id="KW-0067">ATP-binding</keyword>
<reference evidence="9 10" key="1">
    <citation type="submission" date="2023-02" db="EMBL/GenBank/DDBJ databases">
        <title>Devosia chondri sp. nov., isolated from the phycosphere of marine algae.</title>
        <authorList>
            <person name="Kim J.M."/>
            <person name="Lee J.K."/>
            <person name="Choi B.J."/>
            <person name="Bayburt H."/>
            <person name="Jeon C.O."/>
        </authorList>
    </citation>
    <scope>NUCLEOTIDE SEQUENCE [LARGE SCALE GENOMIC DNA]</scope>
    <source>
        <strain evidence="9 10">G2-5</strain>
    </source>
</reference>
<protein>
    <recommendedName>
        <fullName evidence="2">histidine kinase</fullName>
        <ecNumber evidence="2">2.7.13.3</ecNumber>
    </recommendedName>
</protein>
<feature type="domain" description="Signal transduction histidine kinase HWE region" evidence="8">
    <location>
        <begin position="138"/>
        <end position="220"/>
    </location>
</feature>
<comment type="catalytic activity">
    <reaction evidence="1">
        <text>ATP + protein L-histidine = ADP + protein N-phospho-L-histidine.</text>
        <dbReference type="EC" id="2.7.13.3"/>
    </reaction>
</comment>